<feature type="domain" description="Thioredoxin" evidence="5">
    <location>
        <begin position="35"/>
        <end position="175"/>
    </location>
</feature>
<evidence type="ECO:0000313" key="6">
    <source>
        <dbReference type="EMBL" id="PZO91020.1"/>
    </source>
</evidence>
<dbReference type="InterPro" id="IPR013740">
    <property type="entry name" value="Redoxin"/>
</dbReference>
<dbReference type="PROSITE" id="PS00194">
    <property type="entry name" value="THIOREDOXIN_1"/>
    <property type="match status" value="1"/>
</dbReference>
<evidence type="ECO:0000259" key="5">
    <source>
        <dbReference type="PROSITE" id="PS51352"/>
    </source>
</evidence>
<comment type="caution">
    <text evidence="6">The sequence shown here is derived from an EMBL/GenBank/DDBJ whole genome shotgun (WGS) entry which is preliminary data.</text>
</comment>
<name>A0A2W5A8N1_9SPHN</name>
<reference evidence="6 7" key="1">
    <citation type="submission" date="2017-08" db="EMBL/GenBank/DDBJ databases">
        <title>Infants hospitalized years apart are colonized by the same room-sourced microbial strains.</title>
        <authorList>
            <person name="Brooks B."/>
            <person name="Olm M.R."/>
            <person name="Firek B.A."/>
            <person name="Baker R."/>
            <person name="Thomas B.C."/>
            <person name="Morowitz M.J."/>
            <person name="Banfield J.F."/>
        </authorList>
    </citation>
    <scope>NUCLEOTIDE SEQUENCE [LARGE SCALE GENOMIC DNA]</scope>
    <source>
        <strain evidence="6">S2_018_000_R2_101</strain>
    </source>
</reference>
<dbReference type="Gene3D" id="3.40.30.10">
    <property type="entry name" value="Glutaredoxin"/>
    <property type="match status" value="1"/>
</dbReference>
<dbReference type="InterPro" id="IPR013766">
    <property type="entry name" value="Thioredoxin_domain"/>
</dbReference>
<organism evidence="6 7">
    <name type="scientific">Sphingomonas sanxanigenens</name>
    <dbReference type="NCBI Taxonomy" id="397260"/>
    <lineage>
        <taxon>Bacteria</taxon>
        <taxon>Pseudomonadati</taxon>
        <taxon>Pseudomonadota</taxon>
        <taxon>Alphaproteobacteria</taxon>
        <taxon>Sphingomonadales</taxon>
        <taxon>Sphingomonadaceae</taxon>
        <taxon>Sphingomonas</taxon>
    </lineage>
</organism>
<dbReference type="Pfam" id="PF08534">
    <property type="entry name" value="Redoxin"/>
    <property type="match status" value="1"/>
</dbReference>
<accession>A0A2W5A8N1</accession>
<keyword evidence="4" id="KW-0676">Redox-active center</keyword>
<dbReference type="Proteomes" id="UP000249066">
    <property type="component" value="Unassembled WGS sequence"/>
</dbReference>
<dbReference type="PANTHER" id="PTHR42852:SF6">
    <property type="entry name" value="THIOL:DISULFIDE INTERCHANGE PROTEIN DSBE"/>
    <property type="match status" value="1"/>
</dbReference>
<sequence length="175" mass="18425">MRKVALWAPLAVFALLVLLVAFGLLRPSEHVIASKMVGKPAPAFALPPALPGKPGLDSAALTGGGPRLVNIFASWCVPCAAEAPILGELKKRGVVVEGIAIRDRPEDLAAFLARWGDPFARIGADRDSRVQMAFGSSGVPESFVVDARGVIRHQHIGAINPEDVPEILAAIEAAR</sequence>
<keyword evidence="2" id="KW-0201">Cytochrome c-type biogenesis</keyword>
<dbReference type="InterPro" id="IPR036249">
    <property type="entry name" value="Thioredoxin-like_sf"/>
</dbReference>
<evidence type="ECO:0000256" key="2">
    <source>
        <dbReference type="ARBA" id="ARBA00022748"/>
    </source>
</evidence>
<evidence type="ECO:0000256" key="1">
    <source>
        <dbReference type="ARBA" id="ARBA00004196"/>
    </source>
</evidence>
<dbReference type="PANTHER" id="PTHR42852">
    <property type="entry name" value="THIOL:DISULFIDE INTERCHANGE PROTEIN DSBE"/>
    <property type="match status" value="1"/>
</dbReference>
<gene>
    <name evidence="6" type="ORF">DI623_04780</name>
</gene>
<dbReference type="GO" id="GO:0030313">
    <property type="term" value="C:cell envelope"/>
    <property type="evidence" value="ECO:0007669"/>
    <property type="project" value="UniProtKB-SubCell"/>
</dbReference>
<dbReference type="GO" id="GO:0015036">
    <property type="term" value="F:disulfide oxidoreductase activity"/>
    <property type="evidence" value="ECO:0007669"/>
    <property type="project" value="UniProtKB-ARBA"/>
</dbReference>
<dbReference type="InterPro" id="IPR017937">
    <property type="entry name" value="Thioredoxin_CS"/>
</dbReference>
<evidence type="ECO:0000313" key="7">
    <source>
        <dbReference type="Proteomes" id="UP000249066"/>
    </source>
</evidence>
<evidence type="ECO:0000256" key="4">
    <source>
        <dbReference type="ARBA" id="ARBA00023284"/>
    </source>
</evidence>
<dbReference type="SUPFAM" id="SSF52833">
    <property type="entry name" value="Thioredoxin-like"/>
    <property type="match status" value="1"/>
</dbReference>
<comment type="subcellular location">
    <subcellularLocation>
        <location evidence="1">Cell envelope</location>
    </subcellularLocation>
</comment>
<dbReference type="EMBL" id="QFNN01000016">
    <property type="protein sequence ID" value="PZO91020.1"/>
    <property type="molecule type" value="Genomic_DNA"/>
</dbReference>
<protein>
    <submittedName>
        <fullName evidence="6">DsbE family thiol:disulfide interchange protein</fullName>
    </submittedName>
</protein>
<proteinExistence type="predicted"/>
<dbReference type="PROSITE" id="PS51352">
    <property type="entry name" value="THIOREDOXIN_2"/>
    <property type="match status" value="1"/>
</dbReference>
<keyword evidence="3" id="KW-1015">Disulfide bond</keyword>
<dbReference type="AlphaFoldDB" id="A0A2W5A8N1"/>
<dbReference type="GO" id="GO:0017004">
    <property type="term" value="P:cytochrome complex assembly"/>
    <property type="evidence" value="ECO:0007669"/>
    <property type="project" value="UniProtKB-KW"/>
</dbReference>
<evidence type="ECO:0000256" key="3">
    <source>
        <dbReference type="ARBA" id="ARBA00023157"/>
    </source>
</evidence>
<dbReference type="InterPro" id="IPR050553">
    <property type="entry name" value="Thioredoxin_ResA/DsbE_sf"/>
</dbReference>